<feature type="compositionally biased region" description="Low complexity" evidence="1">
    <location>
        <begin position="37"/>
        <end position="47"/>
    </location>
</feature>
<feature type="region of interest" description="Disordered" evidence="1">
    <location>
        <begin position="1"/>
        <end position="76"/>
    </location>
</feature>
<dbReference type="Proteomes" id="UP000234331">
    <property type="component" value="Unassembled WGS sequence"/>
</dbReference>
<organism evidence="2 3">
    <name type="scientific">Frankia canadensis</name>
    <dbReference type="NCBI Taxonomy" id="1836972"/>
    <lineage>
        <taxon>Bacteria</taxon>
        <taxon>Bacillati</taxon>
        <taxon>Actinomycetota</taxon>
        <taxon>Actinomycetes</taxon>
        <taxon>Frankiales</taxon>
        <taxon>Frankiaceae</taxon>
        <taxon>Frankia</taxon>
    </lineage>
</organism>
<sequence length="76" mass="8277">MRESSEVVSGRGWPRGGSRSGHIPDDAPGHAPRRAAARGFPPARIGRTIVVRRATRPTHLRAGPDRAHHQWIGTQS</sequence>
<name>A0A2I2KJR6_9ACTN</name>
<proteinExistence type="predicted"/>
<evidence type="ECO:0000313" key="3">
    <source>
        <dbReference type="Proteomes" id="UP000234331"/>
    </source>
</evidence>
<keyword evidence="3" id="KW-1185">Reference proteome</keyword>
<reference evidence="2 3" key="1">
    <citation type="submission" date="2017-06" db="EMBL/GenBank/DDBJ databases">
        <authorList>
            <person name="Kim H.J."/>
            <person name="Triplett B.A."/>
        </authorList>
    </citation>
    <scope>NUCLEOTIDE SEQUENCE [LARGE SCALE GENOMIC DNA]</scope>
    <source>
        <strain evidence="2">FRACA_ARgP5</strain>
    </source>
</reference>
<evidence type="ECO:0000313" key="2">
    <source>
        <dbReference type="EMBL" id="SNQ45896.1"/>
    </source>
</evidence>
<dbReference type="AlphaFoldDB" id="A0A2I2KJR6"/>
<protein>
    <submittedName>
        <fullName evidence="2">Uncharacterized protein</fullName>
    </submittedName>
</protein>
<gene>
    <name evidence="2" type="ORF">FRACA_1170012</name>
</gene>
<evidence type="ECO:0000256" key="1">
    <source>
        <dbReference type="SAM" id="MobiDB-lite"/>
    </source>
</evidence>
<dbReference type="EMBL" id="FZMO01000021">
    <property type="protein sequence ID" value="SNQ45896.1"/>
    <property type="molecule type" value="Genomic_DNA"/>
</dbReference>
<accession>A0A2I2KJR6</accession>